<comment type="caution">
    <text evidence="7">The sequence shown here is derived from an EMBL/GenBank/DDBJ whole genome shotgun (WGS) entry which is preliminary data.</text>
</comment>
<evidence type="ECO:0000313" key="8">
    <source>
        <dbReference type="Proteomes" id="UP001498771"/>
    </source>
</evidence>
<dbReference type="GeneID" id="90035727"/>
<evidence type="ECO:0000256" key="2">
    <source>
        <dbReference type="ARBA" id="ARBA00022692"/>
    </source>
</evidence>
<comment type="subcellular location">
    <subcellularLocation>
        <location evidence="1">Membrane</location>
        <topology evidence="1">Single-pass membrane protein</topology>
    </subcellularLocation>
</comment>
<accession>A0ABR1FAZ3</accession>
<evidence type="ECO:0000256" key="5">
    <source>
        <dbReference type="SAM" id="Phobius"/>
    </source>
</evidence>
<dbReference type="Proteomes" id="UP001498771">
    <property type="component" value="Unassembled WGS sequence"/>
</dbReference>
<dbReference type="InterPro" id="IPR043136">
    <property type="entry name" value="B30.2/SPRY_sf"/>
</dbReference>
<evidence type="ECO:0000259" key="6">
    <source>
        <dbReference type="PROSITE" id="PS50188"/>
    </source>
</evidence>
<dbReference type="SMART" id="SM00449">
    <property type="entry name" value="SPRY"/>
    <property type="match status" value="1"/>
</dbReference>
<evidence type="ECO:0000256" key="4">
    <source>
        <dbReference type="ARBA" id="ARBA00023136"/>
    </source>
</evidence>
<dbReference type="InterPro" id="IPR003877">
    <property type="entry name" value="SPRY_dom"/>
</dbReference>
<dbReference type="RefSeq" id="XP_064770057.1">
    <property type="nucleotide sequence ID" value="XM_064910215.1"/>
</dbReference>
<dbReference type="InterPro" id="IPR035780">
    <property type="entry name" value="SPRY_Ssh4-like"/>
</dbReference>
<dbReference type="Gene3D" id="2.60.120.920">
    <property type="match status" value="1"/>
</dbReference>
<keyword evidence="8" id="KW-1185">Reference proteome</keyword>
<dbReference type="PROSITE" id="PS50188">
    <property type="entry name" value="B302_SPRY"/>
    <property type="match status" value="1"/>
</dbReference>
<dbReference type="InterPro" id="IPR001870">
    <property type="entry name" value="B30.2/SPRY"/>
</dbReference>
<dbReference type="EMBL" id="JBBJBU010000001">
    <property type="protein sequence ID" value="KAK7207024.1"/>
    <property type="molecule type" value="Genomic_DNA"/>
</dbReference>
<dbReference type="SUPFAM" id="SSF49899">
    <property type="entry name" value="Concanavalin A-like lectins/glucanases"/>
    <property type="match status" value="1"/>
</dbReference>
<gene>
    <name evidence="7" type="ORF">BZA70DRAFT_226260</name>
</gene>
<organism evidence="7 8">
    <name type="scientific">Myxozyma melibiosi</name>
    <dbReference type="NCBI Taxonomy" id="54550"/>
    <lineage>
        <taxon>Eukaryota</taxon>
        <taxon>Fungi</taxon>
        <taxon>Dikarya</taxon>
        <taxon>Ascomycota</taxon>
        <taxon>Saccharomycotina</taxon>
        <taxon>Lipomycetes</taxon>
        <taxon>Lipomycetales</taxon>
        <taxon>Lipomycetaceae</taxon>
        <taxon>Myxozyma</taxon>
    </lineage>
</organism>
<evidence type="ECO:0000256" key="1">
    <source>
        <dbReference type="ARBA" id="ARBA00004167"/>
    </source>
</evidence>
<dbReference type="PANTHER" id="PTHR12864">
    <property type="entry name" value="RAN BINDING PROTEIN 9-RELATED"/>
    <property type="match status" value="1"/>
</dbReference>
<evidence type="ECO:0000313" key="7">
    <source>
        <dbReference type="EMBL" id="KAK7207024.1"/>
    </source>
</evidence>
<feature type="non-terminal residue" evidence="7">
    <location>
        <position position="302"/>
    </location>
</feature>
<feature type="transmembrane region" description="Helical" evidence="5">
    <location>
        <begin position="6"/>
        <end position="29"/>
    </location>
</feature>
<keyword evidence="2 5" id="KW-0812">Transmembrane</keyword>
<dbReference type="Pfam" id="PF00622">
    <property type="entry name" value="SPRY"/>
    <property type="match status" value="1"/>
</dbReference>
<name>A0ABR1FAZ3_9ASCO</name>
<feature type="non-terminal residue" evidence="7">
    <location>
        <position position="1"/>
    </location>
</feature>
<dbReference type="CDD" id="cd12910">
    <property type="entry name" value="SPRY_SSH4_like"/>
    <property type="match status" value="1"/>
</dbReference>
<dbReference type="InterPro" id="IPR013320">
    <property type="entry name" value="ConA-like_dom_sf"/>
</dbReference>
<keyword evidence="4 5" id="KW-0472">Membrane</keyword>
<dbReference type="InterPro" id="IPR050618">
    <property type="entry name" value="Ubq-SigPath_Reg"/>
</dbReference>
<protein>
    <submittedName>
        <fullName evidence="7">Endosome protein</fullName>
    </submittedName>
</protein>
<proteinExistence type="predicted"/>
<sequence>LPLIVGLATTLGSIALLAIFFAVVYFLFYTRRGRILLHRGRPGEYDDEQSFLREEEEGLQQMDDIARASYFQARAFVEVNPPDSVPTDISLSQFMAIQEKGVSAWEFEPDFENANCFVEARTEIAFYDSECCVMTNLPVPKQNDVYYWEAKLYDKPEQTLVAIGLCTKPYPTFRMPGYHRYSVAYNSLGERRNNQPFHGVPYGPLLQQGDVIGVGFKPRTGTVFFTRNGKKLEDAAHGMKLNLFPTIGANGPCTVHVNFGQAGFVFIEANVKKWGLAPVTGSLAPPPPYGAEQGSVLLEIGR</sequence>
<keyword evidence="3 5" id="KW-1133">Transmembrane helix</keyword>
<reference evidence="7 8" key="1">
    <citation type="submission" date="2024-03" db="EMBL/GenBank/DDBJ databases">
        <title>Genome-scale model development and genomic sequencing of the oleaginous clade Lipomyces.</title>
        <authorList>
            <consortium name="Lawrence Berkeley National Laboratory"/>
            <person name="Czajka J.J."/>
            <person name="Han Y."/>
            <person name="Kim J."/>
            <person name="Mondo S.J."/>
            <person name="Hofstad B.A."/>
            <person name="Robles A."/>
            <person name="Haridas S."/>
            <person name="Riley R."/>
            <person name="LaButti K."/>
            <person name="Pangilinan J."/>
            <person name="Andreopoulos W."/>
            <person name="Lipzen A."/>
            <person name="Yan J."/>
            <person name="Wang M."/>
            <person name="Ng V."/>
            <person name="Grigoriev I.V."/>
            <person name="Spatafora J.W."/>
            <person name="Magnuson J.K."/>
            <person name="Baker S.E."/>
            <person name="Pomraning K.R."/>
        </authorList>
    </citation>
    <scope>NUCLEOTIDE SEQUENCE [LARGE SCALE GENOMIC DNA]</scope>
    <source>
        <strain evidence="7 8">Phaff 52-87</strain>
    </source>
</reference>
<evidence type="ECO:0000256" key="3">
    <source>
        <dbReference type="ARBA" id="ARBA00022989"/>
    </source>
</evidence>
<feature type="domain" description="B30.2/SPRY" evidence="6">
    <location>
        <begin position="69"/>
        <end position="264"/>
    </location>
</feature>